<dbReference type="Proteomes" id="UP000469523">
    <property type="component" value="Unassembled WGS sequence"/>
</dbReference>
<organism evidence="2 3">
    <name type="scientific">Tissierella pigra</name>
    <dbReference type="NCBI Taxonomy" id="2607614"/>
    <lineage>
        <taxon>Bacteria</taxon>
        <taxon>Bacillati</taxon>
        <taxon>Bacillota</taxon>
        <taxon>Tissierellia</taxon>
        <taxon>Tissierellales</taxon>
        <taxon>Tissierellaceae</taxon>
        <taxon>Tissierella</taxon>
    </lineage>
</organism>
<dbReference type="InterPro" id="IPR041420">
    <property type="entry name" value="PBECR4"/>
</dbReference>
<dbReference type="Pfam" id="PF18813">
    <property type="entry name" value="PBECR4"/>
    <property type="match status" value="1"/>
</dbReference>
<evidence type="ECO:0000313" key="3">
    <source>
        <dbReference type="Proteomes" id="UP000469523"/>
    </source>
</evidence>
<feature type="domain" description="Phage-Barnase-EndoU-ColicinE5/D-RelE like nuclease 4" evidence="1">
    <location>
        <begin position="3"/>
        <end position="185"/>
    </location>
</feature>
<sequence length="197" mass="23028">MSLKSAALSFKNLLDIEYKIVVGRKGITTELIIEFKKENFFHLVGLQKLNDINYPSENKEKVFDLIIENQITESFISKSSKYEVTNIERITPFVKIEEIMDSNNLVFKFNRSQSNWTSVECKFILENIDSGGSIYIFIDGNYELKEKMFCRSFFLKTQKDFTNGNTKMVLLYKEKINKKTGEWSSVKKTDNKNLIYS</sequence>
<reference evidence="2 3" key="1">
    <citation type="submission" date="2019-09" db="EMBL/GenBank/DDBJ databases">
        <title>In-depth cultivation of the pig gut microbiome towards novel bacterial diversity and tailored functional studies.</title>
        <authorList>
            <person name="Wylensek D."/>
            <person name="Hitch T.C.A."/>
            <person name="Clavel T."/>
        </authorList>
    </citation>
    <scope>NUCLEOTIDE SEQUENCE [LARGE SCALE GENOMIC DNA]</scope>
    <source>
        <strain evidence="2 3">WCA3-693-APC-4?</strain>
    </source>
</reference>
<dbReference type="AlphaFoldDB" id="A0A6N7XY28"/>
<evidence type="ECO:0000259" key="1">
    <source>
        <dbReference type="Pfam" id="PF18813"/>
    </source>
</evidence>
<comment type="caution">
    <text evidence="2">The sequence shown here is derived from an EMBL/GenBank/DDBJ whole genome shotgun (WGS) entry which is preliminary data.</text>
</comment>
<protein>
    <recommendedName>
        <fullName evidence="1">Phage-Barnase-EndoU-ColicinE5/D-RelE like nuclease 4 domain-containing protein</fullName>
    </recommendedName>
</protein>
<accession>A0A6N7XY28</accession>
<evidence type="ECO:0000313" key="2">
    <source>
        <dbReference type="EMBL" id="MSU01168.1"/>
    </source>
</evidence>
<dbReference type="EMBL" id="VUNQ01000011">
    <property type="protein sequence ID" value="MSU01168.1"/>
    <property type="molecule type" value="Genomic_DNA"/>
</dbReference>
<name>A0A6N7XY28_9FIRM</name>
<dbReference type="RefSeq" id="WP_154439582.1">
    <property type="nucleotide sequence ID" value="NZ_JAHLPJ010000001.1"/>
</dbReference>
<keyword evidence="3" id="KW-1185">Reference proteome</keyword>
<gene>
    <name evidence="2" type="ORF">FYJ83_06755</name>
</gene>
<proteinExistence type="predicted"/>